<keyword evidence="2" id="KW-0812">Transmembrane</keyword>
<evidence type="ECO:0000256" key="2">
    <source>
        <dbReference type="SAM" id="Phobius"/>
    </source>
</evidence>
<evidence type="ECO:0000313" key="3">
    <source>
        <dbReference type="EMBL" id="CAD7245095.1"/>
    </source>
</evidence>
<feature type="transmembrane region" description="Helical" evidence="2">
    <location>
        <begin position="170"/>
        <end position="194"/>
    </location>
</feature>
<organism evidence="3">
    <name type="scientific">Darwinula stevensoni</name>
    <dbReference type="NCBI Taxonomy" id="69355"/>
    <lineage>
        <taxon>Eukaryota</taxon>
        <taxon>Metazoa</taxon>
        <taxon>Ecdysozoa</taxon>
        <taxon>Arthropoda</taxon>
        <taxon>Crustacea</taxon>
        <taxon>Oligostraca</taxon>
        <taxon>Ostracoda</taxon>
        <taxon>Podocopa</taxon>
        <taxon>Podocopida</taxon>
        <taxon>Darwinulocopina</taxon>
        <taxon>Darwinuloidea</taxon>
        <taxon>Darwinulidae</taxon>
        <taxon>Darwinula</taxon>
    </lineage>
</organism>
<keyword evidence="2" id="KW-1133">Transmembrane helix</keyword>
<accession>A0A7R8XC41</accession>
<proteinExistence type="predicted"/>
<dbReference type="OrthoDB" id="6379283at2759"/>
<dbReference type="EMBL" id="CAJPEV010000777">
    <property type="protein sequence ID" value="CAG0888460.1"/>
    <property type="molecule type" value="Genomic_DNA"/>
</dbReference>
<dbReference type="Proteomes" id="UP000677054">
    <property type="component" value="Unassembled WGS sequence"/>
</dbReference>
<dbReference type="EMBL" id="LR900294">
    <property type="protein sequence ID" value="CAD7245095.1"/>
    <property type="molecule type" value="Genomic_DNA"/>
</dbReference>
<evidence type="ECO:0000256" key="1">
    <source>
        <dbReference type="SAM" id="MobiDB-lite"/>
    </source>
</evidence>
<protein>
    <submittedName>
        <fullName evidence="3">Uncharacterized protein</fullName>
    </submittedName>
</protein>
<feature type="compositionally biased region" description="Basic and acidic residues" evidence="1">
    <location>
        <begin position="48"/>
        <end position="60"/>
    </location>
</feature>
<gene>
    <name evidence="3" type="ORF">DSTB1V02_LOCUS4971</name>
</gene>
<dbReference type="AlphaFoldDB" id="A0A7R8XC41"/>
<feature type="region of interest" description="Disordered" evidence="1">
    <location>
        <begin position="237"/>
        <end position="264"/>
    </location>
</feature>
<evidence type="ECO:0000313" key="4">
    <source>
        <dbReference type="Proteomes" id="UP000677054"/>
    </source>
</evidence>
<name>A0A7R8XC41_9CRUS</name>
<reference evidence="3" key="1">
    <citation type="submission" date="2020-11" db="EMBL/GenBank/DDBJ databases">
        <authorList>
            <person name="Tran Van P."/>
        </authorList>
    </citation>
    <scope>NUCLEOTIDE SEQUENCE</scope>
</reference>
<feature type="transmembrane region" description="Helical" evidence="2">
    <location>
        <begin position="140"/>
        <end position="164"/>
    </location>
</feature>
<dbReference type="PANTHER" id="PTHR41155:SF1">
    <property type="entry name" value="FI19525P1"/>
    <property type="match status" value="1"/>
</dbReference>
<keyword evidence="4" id="KW-1185">Reference proteome</keyword>
<feature type="compositionally biased region" description="Acidic residues" evidence="1">
    <location>
        <begin position="38"/>
        <end position="47"/>
    </location>
</feature>
<sequence length="264" mass="30389">MSHGDYGRGGSTAYQVDPHADYHVPPTKPPRSRRVQDLEQEYDADASMDEKAPSERDLSEYSMEIDTKIPHSQYRNGGLVSDHYTPSDHYKSPSELSYYGQKSVVSDAPTSVKSKSRRYGRVEVETMTAPHPACPNTKGVCCLMVLLNLGLLLVILGFIVVLQIRDPLFVWYFGICMLIFGFMTLVGSLIYCVYVCRDRKDPQTLPYGELYWTHHWKKNLDFGGKRKDNEIYYKQDDSHSYRSSNRNDDMYSDYGSNPRDRSRY</sequence>
<feature type="compositionally biased region" description="Basic and acidic residues" evidence="1">
    <location>
        <begin position="237"/>
        <end position="249"/>
    </location>
</feature>
<keyword evidence="2" id="KW-0472">Membrane</keyword>
<feature type="region of interest" description="Disordered" evidence="1">
    <location>
        <begin position="1"/>
        <end position="60"/>
    </location>
</feature>
<dbReference type="PANTHER" id="PTHR41155">
    <property type="entry name" value="FI19525P1"/>
    <property type="match status" value="1"/>
</dbReference>